<dbReference type="SMART" id="SM00220">
    <property type="entry name" value="S_TKc"/>
    <property type="match status" value="1"/>
</dbReference>
<feature type="compositionally biased region" description="Basic residues" evidence="7">
    <location>
        <begin position="214"/>
        <end position="228"/>
    </location>
</feature>
<dbReference type="GO" id="GO:0005634">
    <property type="term" value="C:nucleus"/>
    <property type="evidence" value="ECO:0000318"/>
    <property type="project" value="GO_Central"/>
</dbReference>
<evidence type="ECO:0000313" key="10">
    <source>
        <dbReference type="Proteomes" id="UP000001357"/>
    </source>
</evidence>
<dbReference type="PROSITE" id="PS50011">
    <property type="entry name" value="PROTEIN_KINASE_DOM"/>
    <property type="match status" value="1"/>
</dbReference>
<keyword evidence="1" id="KW-0808">Transferase</keyword>
<feature type="compositionally biased region" description="Polar residues" evidence="7">
    <location>
        <begin position="230"/>
        <end position="249"/>
    </location>
</feature>
<dbReference type="InterPro" id="IPR050339">
    <property type="entry name" value="CC_SR_Kinase"/>
</dbReference>
<dbReference type="PROSITE" id="PS00107">
    <property type="entry name" value="PROTEIN_KINASE_ATP"/>
    <property type="match status" value="1"/>
</dbReference>
<comment type="similarity">
    <text evidence="5">Belongs to the protein kinase superfamily. Ser/Thr protein kinase family. GCN2 subfamily.</text>
</comment>
<dbReference type="GO" id="GO:0004713">
    <property type="term" value="F:protein tyrosine kinase activity"/>
    <property type="evidence" value="ECO:0000318"/>
    <property type="project" value="GO_Central"/>
</dbReference>
<dbReference type="PROSITE" id="PS00108">
    <property type="entry name" value="PROTEIN_KINASE_ST"/>
    <property type="match status" value="1"/>
</dbReference>
<evidence type="ECO:0000256" key="4">
    <source>
        <dbReference type="ARBA" id="ARBA00022840"/>
    </source>
</evidence>
<dbReference type="AlphaFoldDB" id="A9VAS1"/>
<dbReference type="InterPro" id="IPR017441">
    <property type="entry name" value="Protein_kinase_ATP_BS"/>
</dbReference>
<dbReference type="KEGG" id="mbr:MONBRDRAFT_29323"/>
<evidence type="ECO:0000256" key="6">
    <source>
        <dbReference type="PROSITE-ProRule" id="PRU10141"/>
    </source>
</evidence>
<dbReference type="FunCoup" id="A9VAS1">
    <property type="interactions" value="1106"/>
</dbReference>
<evidence type="ECO:0000313" key="9">
    <source>
        <dbReference type="EMBL" id="EDQ85369.1"/>
    </source>
</evidence>
<gene>
    <name evidence="9" type="primary">Wee1</name>
    <name evidence="9" type="ORF">MONBRDRAFT_29323</name>
</gene>
<dbReference type="Gene3D" id="3.30.200.20">
    <property type="entry name" value="Phosphorylase Kinase, domain 1"/>
    <property type="match status" value="1"/>
</dbReference>
<feature type="compositionally biased region" description="Basic and acidic residues" evidence="7">
    <location>
        <begin position="265"/>
        <end position="276"/>
    </location>
</feature>
<dbReference type="InParanoid" id="A9VAS1"/>
<keyword evidence="4 6" id="KW-0067">ATP-binding</keyword>
<evidence type="ECO:0000256" key="3">
    <source>
        <dbReference type="ARBA" id="ARBA00022777"/>
    </source>
</evidence>
<dbReference type="InterPro" id="IPR011009">
    <property type="entry name" value="Kinase-like_dom_sf"/>
</dbReference>
<evidence type="ECO:0000259" key="8">
    <source>
        <dbReference type="PROSITE" id="PS50011"/>
    </source>
</evidence>
<feature type="domain" description="Protein kinase" evidence="8">
    <location>
        <begin position="300"/>
        <end position="573"/>
    </location>
</feature>
<accession>A9VAS1</accession>
<dbReference type="SUPFAM" id="SSF56112">
    <property type="entry name" value="Protein kinase-like (PK-like)"/>
    <property type="match status" value="1"/>
</dbReference>
<proteinExistence type="inferred from homology"/>
<reference evidence="9 10" key="1">
    <citation type="journal article" date="2008" name="Nature">
        <title>The genome of the choanoflagellate Monosiga brevicollis and the origin of metazoans.</title>
        <authorList>
            <consortium name="JGI Sequencing"/>
            <person name="King N."/>
            <person name="Westbrook M.J."/>
            <person name="Young S.L."/>
            <person name="Kuo A."/>
            <person name="Abedin M."/>
            <person name="Chapman J."/>
            <person name="Fairclough S."/>
            <person name="Hellsten U."/>
            <person name="Isogai Y."/>
            <person name="Letunic I."/>
            <person name="Marr M."/>
            <person name="Pincus D."/>
            <person name="Putnam N."/>
            <person name="Rokas A."/>
            <person name="Wright K.J."/>
            <person name="Zuzow R."/>
            <person name="Dirks W."/>
            <person name="Good M."/>
            <person name="Goodstein D."/>
            <person name="Lemons D."/>
            <person name="Li W."/>
            <person name="Lyons J.B."/>
            <person name="Morris A."/>
            <person name="Nichols S."/>
            <person name="Richter D.J."/>
            <person name="Salamov A."/>
            <person name="Bork P."/>
            <person name="Lim W.A."/>
            <person name="Manning G."/>
            <person name="Miller W.T."/>
            <person name="McGinnis W."/>
            <person name="Shapiro H."/>
            <person name="Tjian R."/>
            <person name="Grigoriev I.V."/>
            <person name="Rokhsar D."/>
        </authorList>
    </citation>
    <scope>NUCLEOTIDE SEQUENCE [LARGE SCALE GENOMIC DNA]</scope>
    <source>
        <strain evidence="10">MX1 / ATCC 50154</strain>
    </source>
</reference>
<feature type="region of interest" description="Disordered" evidence="7">
    <location>
        <begin position="205"/>
        <end position="285"/>
    </location>
</feature>
<dbReference type="InterPro" id="IPR000719">
    <property type="entry name" value="Prot_kinase_dom"/>
</dbReference>
<protein>
    <submittedName>
        <fullName evidence="9">Wee1 kinase</fullName>
    </submittedName>
</protein>
<organism evidence="9 10">
    <name type="scientific">Monosiga brevicollis</name>
    <name type="common">Choanoflagellate</name>
    <dbReference type="NCBI Taxonomy" id="81824"/>
    <lineage>
        <taxon>Eukaryota</taxon>
        <taxon>Choanoflagellata</taxon>
        <taxon>Craspedida</taxon>
        <taxon>Salpingoecidae</taxon>
        <taxon>Monosiga</taxon>
    </lineage>
</organism>
<dbReference type="Gene3D" id="1.10.510.10">
    <property type="entry name" value="Transferase(Phosphotransferase) domain 1"/>
    <property type="match status" value="1"/>
</dbReference>
<keyword evidence="2 6" id="KW-0547">Nucleotide-binding</keyword>
<evidence type="ECO:0000256" key="2">
    <source>
        <dbReference type="ARBA" id="ARBA00022741"/>
    </source>
</evidence>
<dbReference type="FunFam" id="1.10.510.10:FF:000989">
    <property type="entry name" value="Wee1-like protein kinase"/>
    <property type="match status" value="1"/>
</dbReference>
<evidence type="ECO:0000256" key="1">
    <source>
        <dbReference type="ARBA" id="ARBA00022679"/>
    </source>
</evidence>
<dbReference type="PANTHER" id="PTHR11042">
    <property type="entry name" value="EUKARYOTIC TRANSLATION INITIATION FACTOR 2-ALPHA KINASE EIF2-ALPHA KINASE -RELATED"/>
    <property type="match status" value="1"/>
</dbReference>
<dbReference type="GO" id="GO:0005737">
    <property type="term" value="C:cytoplasm"/>
    <property type="evidence" value="ECO:0000318"/>
    <property type="project" value="GO_Central"/>
</dbReference>
<dbReference type="Pfam" id="PF00069">
    <property type="entry name" value="Pkinase"/>
    <property type="match status" value="1"/>
</dbReference>
<evidence type="ECO:0000256" key="5">
    <source>
        <dbReference type="ARBA" id="ARBA00037982"/>
    </source>
</evidence>
<dbReference type="OMA" id="NINFEYQ"/>
<dbReference type="eggNOG" id="KOG0601">
    <property type="taxonomic scope" value="Eukaryota"/>
</dbReference>
<feature type="region of interest" description="Disordered" evidence="7">
    <location>
        <begin position="26"/>
        <end position="49"/>
    </location>
</feature>
<keyword evidence="3 9" id="KW-0418">Kinase</keyword>
<dbReference type="InterPro" id="IPR008271">
    <property type="entry name" value="Ser/Thr_kinase_AS"/>
</dbReference>
<dbReference type="STRING" id="81824.A9VAS1"/>
<feature type="binding site" evidence="6">
    <location>
        <position position="329"/>
    </location>
    <ligand>
        <name>ATP</name>
        <dbReference type="ChEBI" id="CHEBI:30616"/>
    </ligand>
</feature>
<dbReference type="GeneID" id="5895039"/>
<sequence>MESPATPFKAPRSRLRNLEHTAPLFGVARDSHDNGPLGFPSALEADSDDGDVFGRSPPHFAGNADMDMDWDDGMATPSPEPLKHFDSLRSPQALRSPLAQLNPPHQLTPSDINSPIPFCRASSKIRLAPNPATPRSLLQSFRSQAQIGEPVQKTKPPVILAGSRHRQRHQLATANTTDEEDEYELNEFDSSADSISLSVHDTDSDADDVFLRPRSARRPRNAIPHHLRSQGLQTRSLPASRPSSAQANVNPFKRFQSQSSSEQDGQGKRSVIERSTDYPLPTKSGRFQTQQNISRFAEEFLQKAVLGNGEFGTVLKCVNKLDGIVYAIKRSKHKISSMGDEQALLREVYAHAVIQDQMHIVRYHSAWEEDDHMLIQNEYCDQGSFNAVIAQHRAVNARMKQEDLCKMLRHISRGLQSLHRSKLVHLDVKPANIFLKVDESAFPEGQRPNLKTPMGLPILTHTIFKLGDLGMVTRVSDPHVEEGDCRYLAPELLQDDHRDLYKADVFSLGVSAYEAATGFELENNGPQWQHLRSGRVEPVPHLSAQLNELLWAMLNPDPAARPTITMVLQHPALLQEEGLETDTARLQAELRAERSRNQLMQQALEHLKKGSRTADRMQRKASCSF</sequence>
<dbReference type="PANTHER" id="PTHR11042:SF185">
    <property type="entry name" value="WEE1-LIKE PROTEIN KINASE"/>
    <property type="match status" value="1"/>
</dbReference>
<dbReference type="RefSeq" id="XP_001749780.1">
    <property type="nucleotide sequence ID" value="XM_001749728.1"/>
</dbReference>
<evidence type="ECO:0000256" key="7">
    <source>
        <dbReference type="SAM" id="MobiDB-lite"/>
    </source>
</evidence>
<feature type="region of interest" description="Disordered" evidence="7">
    <location>
        <begin position="162"/>
        <end position="183"/>
    </location>
</feature>
<dbReference type="Proteomes" id="UP000001357">
    <property type="component" value="Unassembled WGS sequence"/>
</dbReference>
<dbReference type="EMBL" id="CH991574">
    <property type="protein sequence ID" value="EDQ85369.1"/>
    <property type="molecule type" value="Genomic_DNA"/>
</dbReference>
<keyword evidence="10" id="KW-1185">Reference proteome</keyword>
<name>A9VAS1_MONBE</name>
<dbReference type="GO" id="GO:0005524">
    <property type="term" value="F:ATP binding"/>
    <property type="evidence" value="ECO:0007669"/>
    <property type="project" value="UniProtKB-UniRule"/>
</dbReference>